<sequence>MNEFTDTRDRNPNRLAKEKSPYLLQHAYNPVNWFPWGEEAFDKAKREHKPIFLSIGYSTCHWCHVMEGESFEDEEVAELLNKHFVAIKVDREERPDIDNIYMTVCQALTGQGGWPLTIVMTPEKQAFFAATYIPKRAKYGRKGLMDLLPLIREKWEEDAEELMETGREISRQVERRMLSGLQGEVSEATLDKAYQMYDRDFDPAYGGFGGAPKFPASHNLSFLLRYYHRTGNMKALGMVEKTLNAMSRGGIYDHIGYGFSRYSVDERWLVPHFEKMLYDNALLAWTYLEAYQITKKAAYRDTAEQIFAYVLRDMTDPEGGFYSAEDADSEGQEGKFYVWEPEEIIEVLGPEDGELFCRVYDITEEGNFEGHNIPNRIATDLSAFAEVTELDESGLRDILEASRQKLFEYREARIHPGKDDKILTSWNGLMIMALAKGYSVTGKREYLDAAEKAARFILKELRRADGRLLARFRDGEAAYPAYADDYACLIWGLLELYEACFEPGYLEQALELNGQLIELFWDKENGGFYFYGSDSETLLMRNKEIYDGAMPSGNSIALMNLVKLSRLTDDERLAELADKQIRAFAGAVGQYPPGYAMFLIGLELFFAPSREIVIAGDLEAKATREMIEAVHTSFTPESILVVLNNEPGDREIIHKLIPASQDKGTLDGKPTAYVCQNFSCQAPTHNIETLNALIQGK</sequence>
<keyword evidence="3" id="KW-1185">Reference proteome</keyword>
<protein>
    <submittedName>
        <fullName evidence="2">Thioredoxin domain-containing protein</fullName>
    </submittedName>
</protein>
<dbReference type="Gene3D" id="3.40.30.10">
    <property type="entry name" value="Glutaredoxin"/>
    <property type="match status" value="1"/>
</dbReference>
<name>A0ABU7VU83_9BACL</name>
<dbReference type="InterPro" id="IPR004879">
    <property type="entry name" value="Ssp411-like_TRX"/>
</dbReference>
<evidence type="ECO:0000313" key="2">
    <source>
        <dbReference type="EMBL" id="MEF2967311.1"/>
    </source>
</evidence>
<dbReference type="InterPro" id="IPR036249">
    <property type="entry name" value="Thioredoxin-like_sf"/>
</dbReference>
<dbReference type="RefSeq" id="WP_331847526.1">
    <property type="nucleotide sequence ID" value="NZ_JAZHPZ010000007.1"/>
</dbReference>
<dbReference type="Proteomes" id="UP001306950">
    <property type="component" value="Unassembled WGS sequence"/>
</dbReference>
<dbReference type="Gene3D" id="1.50.10.10">
    <property type="match status" value="1"/>
</dbReference>
<dbReference type="InterPro" id="IPR012341">
    <property type="entry name" value="6hp_glycosidase-like_sf"/>
</dbReference>
<dbReference type="SUPFAM" id="SSF48208">
    <property type="entry name" value="Six-hairpin glycosidases"/>
    <property type="match status" value="1"/>
</dbReference>
<feature type="domain" description="Spermatogenesis-associated protein 20-like TRX" evidence="1">
    <location>
        <begin position="12"/>
        <end position="173"/>
    </location>
</feature>
<comment type="caution">
    <text evidence="2">The sequence shown here is derived from an EMBL/GenBank/DDBJ whole genome shotgun (WGS) entry which is preliminary data.</text>
</comment>
<evidence type="ECO:0000259" key="1">
    <source>
        <dbReference type="Pfam" id="PF03190"/>
    </source>
</evidence>
<dbReference type="CDD" id="cd02955">
    <property type="entry name" value="SSP411"/>
    <property type="match status" value="1"/>
</dbReference>
<dbReference type="PANTHER" id="PTHR42899">
    <property type="entry name" value="SPERMATOGENESIS-ASSOCIATED PROTEIN 20"/>
    <property type="match status" value="1"/>
</dbReference>
<reference evidence="2 3" key="1">
    <citation type="submission" date="2024-02" db="EMBL/GenBank/DDBJ databases">
        <title>A nitrogen-fixing paenibacillus bacterium.</title>
        <authorList>
            <person name="Zhang W.L."/>
            <person name="Chen S.F."/>
        </authorList>
    </citation>
    <scope>NUCLEOTIDE SEQUENCE [LARGE SCALE GENOMIC DNA]</scope>
    <source>
        <strain evidence="2 3">M1</strain>
    </source>
</reference>
<dbReference type="InterPro" id="IPR008928">
    <property type="entry name" value="6-hairpin_glycosidase_sf"/>
</dbReference>
<organism evidence="2 3">
    <name type="scientific">Paenibacillus haidiansis</name>
    <dbReference type="NCBI Taxonomy" id="1574488"/>
    <lineage>
        <taxon>Bacteria</taxon>
        <taxon>Bacillati</taxon>
        <taxon>Bacillota</taxon>
        <taxon>Bacilli</taxon>
        <taxon>Bacillales</taxon>
        <taxon>Paenibacillaceae</taxon>
        <taxon>Paenibacillus</taxon>
    </lineage>
</organism>
<proteinExistence type="predicted"/>
<dbReference type="SUPFAM" id="SSF52833">
    <property type="entry name" value="Thioredoxin-like"/>
    <property type="match status" value="1"/>
</dbReference>
<evidence type="ECO:0000313" key="3">
    <source>
        <dbReference type="Proteomes" id="UP001306950"/>
    </source>
</evidence>
<dbReference type="InterPro" id="IPR024705">
    <property type="entry name" value="Ssp411"/>
</dbReference>
<gene>
    <name evidence="2" type="ORF">V3851_15845</name>
</gene>
<dbReference type="Pfam" id="PF03190">
    <property type="entry name" value="Thioredox_DsbH"/>
    <property type="match status" value="1"/>
</dbReference>
<accession>A0ABU7VU83</accession>
<dbReference type="Gene3D" id="1.50.10.20">
    <property type="match status" value="1"/>
</dbReference>
<dbReference type="EMBL" id="JAZHPZ010000007">
    <property type="protein sequence ID" value="MEF2967311.1"/>
    <property type="molecule type" value="Genomic_DNA"/>
</dbReference>
<dbReference type="PANTHER" id="PTHR42899:SF1">
    <property type="entry name" value="SPERMATOGENESIS-ASSOCIATED PROTEIN 20"/>
    <property type="match status" value="1"/>
</dbReference>
<dbReference type="PIRSF" id="PIRSF006402">
    <property type="entry name" value="UCP006402_thioredoxin"/>
    <property type="match status" value="1"/>
</dbReference>